<dbReference type="AlphaFoldDB" id="A0A8U0A6D5"/>
<reference evidence="3" key="1">
    <citation type="submission" date="2022-04" db="EMBL/GenBank/DDBJ databases">
        <title>Halocatena sp. nov., isolated from a salt lake.</title>
        <authorList>
            <person name="Cui H.-L."/>
        </authorList>
    </citation>
    <scope>NUCLEOTIDE SEQUENCE</scope>
    <source>
        <strain evidence="3">AD-1</strain>
        <plasmid evidence="3">unnamed1</plasmid>
    </source>
</reference>
<feature type="compositionally biased region" description="Basic and acidic residues" evidence="1">
    <location>
        <begin position="60"/>
        <end position="69"/>
    </location>
</feature>
<geneLocation type="plasmid" evidence="3 4">
    <name>unnamed1</name>
</geneLocation>
<name>A0A8U0A6D5_9EURY</name>
<dbReference type="Pfam" id="PF00582">
    <property type="entry name" value="Usp"/>
    <property type="match status" value="1"/>
</dbReference>
<dbReference type="Proteomes" id="UP000831768">
    <property type="component" value="Plasmid unnamed1"/>
</dbReference>
<dbReference type="GeneID" id="71929060"/>
<dbReference type="CDD" id="cd00293">
    <property type="entry name" value="USP-like"/>
    <property type="match status" value="1"/>
</dbReference>
<feature type="domain" description="UspA" evidence="2">
    <location>
        <begin position="2"/>
        <end position="140"/>
    </location>
</feature>
<dbReference type="SUPFAM" id="SSF52402">
    <property type="entry name" value="Adenine nucleotide alpha hydrolases-like"/>
    <property type="match status" value="1"/>
</dbReference>
<keyword evidence="3" id="KW-0614">Plasmid</keyword>
<dbReference type="EMBL" id="CP096020">
    <property type="protein sequence ID" value="UPM44436.1"/>
    <property type="molecule type" value="Genomic_DNA"/>
</dbReference>
<evidence type="ECO:0000313" key="4">
    <source>
        <dbReference type="Proteomes" id="UP000831768"/>
    </source>
</evidence>
<gene>
    <name evidence="3" type="ORF">MW046_13395</name>
</gene>
<accession>A0A8U0A6D5</accession>
<feature type="region of interest" description="Disordered" evidence="1">
    <location>
        <begin position="47"/>
        <end position="69"/>
    </location>
</feature>
<dbReference type="KEGG" id="haad:MW046_13395"/>
<proteinExistence type="predicted"/>
<evidence type="ECO:0000259" key="2">
    <source>
        <dbReference type="Pfam" id="PF00582"/>
    </source>
</evidence>
<sequence>MEQLLVVVEPTEPSRELVHEAGEVAEAVGAEVLLIHITTALEYSTRRKAREEPLSSTETYTREEAKEGATRIAREMGDDVLSEFDVEYEASGYLGDRAETILEVADQHDCDHVFLTGRQRSPAGKAIFGDATQKVVLNFDGLVTVSTN</sequence>
<evidence type="ECO:0000256" key="1">
    <source>
        <dbReference type="SAM" id="MobiDB-lite"/>
    </source>
</evidence>
<keyword evidence="4" id="KW-1185">Reference proteome</keyword>
<dbReference type="RefSeq" id="WP_247995090.1">
    <property type="nucleotide sequence ID" value="NZ_CP096020.1"/>
</dbReference>
<organism evidence="3 4">
    <name type="scientific">Halocatena salina</name>
    <dbReference type="NCBI Taxonomy" id="2934340"/>
    <lineage>
        <taxon>Archaea</taxon>
        <taxon>Methanobacteriati</taxon>
        <taxon>Methanobacteriota</taxon>
        <taxon>Stenosarchaea group</taxon>
        <taxon>Halobacteria</taxon>
        <taxon>Halobacteriales</taxon>
        <taxon>Natronomonadaceae</taxon>
        <taxon>Halocatena</taxon>
    </lineage>
</organism>
<dbReference type="Gene3D" id="3.40.50.620">
    <property type="entry name" value="HUPs"/>
    <property type="match status" value="1"/>
</dbReference>
<dbReference type="InterPro" id="IPR006016">
    <property type="entry name" value="UspA"/>
</dbReference>
<dbReference type="InterPro" id="IPR014729">
    <property type="entry name" value="Rossmann-like_a/b/a_fold"/>
</dbReference>
<protein>
    <submittedName>
        <fullName evidence="3">Universal stress protein</fullName>
    </submittedName>
</protein>
<evidence type="ECO:0000313" key="3">
    <source>
        <dbReference type="EMBL" id="UPM44436.1"/>
    </source>
</evidence>